<dbReference type="AlphaFoldDB" id="A0A4R7FQK3"/>
<dbReference type="GO" id="GO:0005198">
    <property type="term" value="F:structural molecule activity"/>
    <property type="evidence" value="ECO:0007669"/>
    <property type="project" value="InterPro"/>
</dbReference>
<dbReference type="InterPro" id="IPR001492">
    <property type="entry name" value="Flagellin"/>
</dbReference>
<keyword evidence="7" id="KW-1185">Reference proteome</keyword>
<keyword evidence="6" id="KW-0966">Cell projection</keyword>
<evidence type="ECO:0000313" key="6">
    <source>
        <dbReference type="EMBL" id="TDS80060.1"/>
    </source>
</evidence>
<protein>
    <submittedName>
        <fullName evidence="6">Flagellar hook-associated protein 3 FlgL</fullName>
    </submittedName>
</protein>
<dbReference type="Gene3D" id="1.20.1330.10">
    <property type="entry name" value="f41 fragment of flagellin, N-terminal domain"/>
    <property type="match status" value="1"/>
</dbReference>
<proteinExistence type="inferred from homology"/>
<dbReference type="GO" id="GO:0071973">
    <property type="term" value="P:bacterial-type flagellum-dependent cell motility"/>
    <property type="evidence" value="ECO:0007669"/>
    <property type="project" value="InterPro"/>
</dbReference>
<dbReference type="Proteomes" id="UP000295344">
    <property type="component" value="Unassembled WGS sequence"/>
</dbReference>
<dbReference type="PANTHER" id="PTHR42792">
    <property type="entry name" value="FLAGELLIN"/>
    <property type="match status" value="1"/>
</dbReference>
<dbReference type="InterPro" id="IPR046358">
    <property type="entry name" value="Flagellin_C"/>
</dbReference>
<keyword evidence="3" id="KW-0975">Bacterial flagellum</keyword>
<dbReference type="OrthoDB" id="9758307at2"/>
<sequence>MTIGRVTTSQIWSSSTANIQASKARLSQLTAQSSSGLLVAKPSDDPVAAASILKVLNQQSANAQYTTNIADGLTWLSTADSTMTSSENLVRQAKDLAIQAGNSGTATPASRNAIATQLEGIRDDLLSAANTKVNGRSIFAGTSDAAAAFTAAGVFAGSTTTTSTTNGTTTTSTVTGSVQRRIGSEPTDLVTVSADGSAAFGAGTTASPSVFQQIQGVIDALRSPGYDTDTPDPVTGRTPKEAVTAGIDLLNTALTNLSAQHAVLGANYARMTSAKTQNATTATALETQRSGLQDADTTKTLLDLKTQELAYQTALQVTAQVIQPTLMSFLS</sequence>
<dbReference type="InterPro" id="IPR001029">
    <property type="entry name" value="Flagellin_N"/>
</dbReference>
<comment type="subcellular location">
    <subcellularLocation>
        <location evidence="1">Bacterial flagellum</location>
    </subcellularLocation>
</comment>
<dbReference type="EMBL" id="SOAM01000001">
    <property type="protein sequence ID" value="TDS80060.1"/>
    <property type="molecule type" value="Genomic_DNA"/>
</dbReference>
<dbReference type="PANTHER" id="PTHR42792:SF1">
    <property type="entry name" value="FLAGELLAR HOOK-ASSOCIATED PROTEIN 3"/>
    <property type="match status" value="1"/>
</dbReference>
<feature type="domain" description="Flagellin C-terminal" evidence="5">
    <location>
        <begin position="247"/>
        <end position="329"/>
    </location>
</feature>
<dbReference type="NCBIfam" id="TIGR02550">
    <property type="entry name" value="flagell_flgL"/>
    <property type="match status" value="1"/>
</dbReference>
<evidence type="ECO:0000256" key="1">
    <source>
        <dbReference type="ARBA" id="ARBA00004365"/>
    </source>
</evidence>
<evidence type="ECO:0000256" key="2">
    <source>
        <dbReference type="ARBA" id="ARBA00005709"/>
    </source>
</evidence>
<feature type="domain" description="Flagellin N-terminal" evidence="4">
    <location>
        <begin position="9"/>
        <end position="143"/>
    </location>
</feature>
<keyword evidence="6" id="KW-0282">Flagellum</keyword>
<organism evidence="6 7">
    <name type="scientific">Amnibacterium kyonggiense</name>
    <dbReference type="NCBI Taxonomy" id="595671"/>
    <lineage>
        <taxon>Bacteria</taxon>
        <taxon>Bacillati</taxon>
        <taxon>Actinomycetota</taxon>
        <taxon>Actinomycetes</taxon>
        <taxon>Micrococcales</taxon>
        <taxon>Microbacteriaceae</taxon>
        <taxon>Amnibacterium</taxon>
    </lineage>
</organism>
<comment type="similarity">
    <text evidence="2">Belongs to the bacterial flagellin family.</text>
</comment>
<dbReference type="Pfam" id="PF00700">
    <property type="entry name" value="Flagellin_C"/>
    <property type="match status" value="1"/>
</dbReference>
<reference evidence="6 7" key="1">
    <citation type="submission" date="2019-03" db="EMBL/GenBank/DDBJ databases">
        <title>Genomic Encyclopedia of Archaeal and Bacterial Type Strains, Phase II (KMG-II): from individual species to whole genera.</title>
        <authorList>
            <person name="Goeker M."/>
        </authorList>
    </citation>
    <scope>NUCLEOTIDE SEQUENCE [LARGE SCALE GENOMIC DNA]</scope>
    <source>
        <strain evidence="6 7">DSM 24782</strain>
    </source>
</reference>
<evidence type="ECO:0000259" key="5">
    <source>
        <dbReference type="Pfam" id="PF00700"/>
    </source>
</evidence>
<dbReference type="GO" id="GO:0009424">
    <property type="term" value="C:bacterial-type flagellum hook"/>
    <property type="evidence" value="ECO:0007669"/>
    <property type="project" value="InterPro"/>
</dbReference>
<dbReference type="Pfam" id="PF00669">
    <property type="entry name" value="Flagellin_N"/>
    <property type="match status" value="1"/>
</dbReference>
<evidence type="ECO:0000256" key="3">
    <source>
        <dbReference type="ARBA" id="ARBA00023143"/>
    </source>
</evidence>
<accession>A0A4R7FQK3</accession>
<gene>
    <name evidence="6" type="ORF">CLV52_0613</name>
</gene>
<keyword evidence="6" id="KW-0969">Cilium</keyword>
<comment type="caution">
    <text evidence="6">The sequence shown here is derived from an EMBL/GenBank/DDBJ whole genome shotgun (WGS) entry which is preliminary data.</text>
</comment>
<evidence type="ECO:0000313" key="7">
    <source>
        <dbReference type="Proteomes" id="UP000295344"/>
    </source>
</evidence>
<evidence type="ECO:0000259" key="4">
    <source>
        <dbReference type="Pfam" id="PF00669"/>
    </source>
</evidence>
<name>A0A4R7FQK3_9MICO</name>
<dbReference type="SUPFAM" id="SSF64518">
    <property type="entry name" value="Phase 1 flagellin"/>
    <property type="match status" value="1"/>
</dbReference>
<dbReference type="InterPro" id="IPR013384">
    <property type="entry name" value="Flagell_FlgL"/>
</dbReference>